<sequence length="305" mass="33434">MMRIRSFALLALGCTAIPAGAQDAPAPATPAAYAAAMIGPPPATLKLDPFYRRFIDAEGIPIASSAAVPDTALLLARDIAVAMLAERPDLRRAMIASGFRVAIMGEKEGTVDLPEQRDWKKPTIDDPRLTICERKLYPERIGKLTDAEYWNRRARGMGGSLTSAATENLLGMPDTRYYGENIFVHEFSHAILEAARTVDSGLYARVERAYASAMARKMWTGEYAAVTVDEYWAEGTQTWFNSNMLAVVDGRRILSDTDLAAYDVALFNILSEVYGTRHRVPGDAYYMHPARVPPGPPPTSTAEVC</sequence>
<evidence type="ECO:0008006" key="4">
    <source>
        <dbReference type="Google" id="ProtNLM"/>
    </source>
</evidence>
<keyword evidence="1" id="KW-0732">Signal</keyword>
<dbReference type="RefSeq" id="WP_204199297.1">
    <property type="nucleotide sequence ID" value="NZ_JAFEMC010000003.1"/>
</dbReference>
<protein>
    <recommendedName>
        <fullName evidence="4">Glycoside hydrolase</fullName>
    </recommendedName>
</protein>
<name>A0ABS2D8G9_9SPHN</name>
<proteinExistence type="predicted"/>
<evidence type="ECO:0000313" key="3">
    <source>
        <dbReference type="Proteomes" id="UP000763641"/>
    </source>
</evidence>
<dbReference type="Proteomes" id="UP000763641">
    <property type="component" value="Unassembled WGS sequence"/>
</dbReference>
<reference evidence="2 3" key="1">
    <citation type="submission" date="2020-12" db="EMBL/GenBank/DDBJ databases">
        <title>Sphingomonas sp.</title>
        <authorList>
            <person name="Kim M.K."/>
        </authorList>
    </citation>
    <scope>NUCLEOTIDE SEQUENCE [LARGE SCALE GENOMIC DNA]</scope>
    <source>
        <strain evidence="2 3">BT552</strain>
    </source>
</reference>
<evidence type="ECO:0000256" key="1">
    <source>
        <dbReference type="SAM" id="SignalP"/>
    </source>
</evidence>
<dbReference type="EMBL" id="JAFEMC010000003">
    <property type="protein sequence ID" value="MBM6577202.1"/>
    <property type="molecule type" value="Genomic_DNA"/>
</dbReference>
<gene>
    <name evidence="2" type="ORF">ILT43_12540</name>
</gene>
<comment type="caution">
    <text evidence="2">The sequence shown here is derived from an EMBL/GenBank/DDBJ whole genome shotgun (WGS) entry which is preliminary data.</text>
</comment>
<organism evidence="2 3">
    <name type="scientific">Sphingomonas longa</name>
    <dbReference type="NCBI Taxonomy" id="2778730"/>
    <lineage>
        <taxon>Bacteria</taxon>
        <taxon>Pseudomonadati</taxon>
        <taxon>Pseudomonadota</taxon>
        <taxon>Alphaproteobacteria</taxon>
        <taxon>Sphingomonadales</taxon>
        <taxon>Sphingomonadaceae</taxon>
        <taxon>Sphingomonas</taxon>
    </lineage>
</organism>
<feature type="signal peptide" evidence="1">
    <location>
        <begin position="1"/>
        <end position="21"/>
    </location>
</feature>
<evidence type="ECO:0000313" key="2">
    <source>
        <dbReference type="EMBL" id="MBM6577202.1"/>
    </source>
</evidence>
<accession>A0ABS2D8G9</accession>
<feature type="chain" id="PRO_5047132200" description="Glycoside hydrolase" evidence="1">
    <location>
        <begin position="22"/>
        <end position="305"/>
    </location>
</feature>
<keyword evidence="3" id="KW-1185">Reference proteome</keyword>